<organism evidence="2 3">
    <name type="scientific">Acanthamoeba castellanii medusavirus J1</name>
    <dbReference type="NCBI Taxonomy" id="3114988"/>
    <lineage>
        <taxon>Viruses</taxon>
        <taxon>Varidnaviria</taxon>
        <taxon>Bamfordvirae</taxon>
        <taxon>Nucleocytoviricota</taxon>
        <taxon>Megaviricetes</taxon>
        <taxon>Mamonoviridae</taxon>
        <taxon>Medusavirus</taxon>
        <taxon>Medusavirus medusae</taxon>
    </lineage>
</organism>
<evidence type="ECO:0000313" key="2">
    <source>
        <dbReference type="EMBL" id="BBI30449.1"/>
    </source>
</evidence>
<sequence>MSSINELPEEVTLSILQYGSPEDLYFGFPLVSRLWRRLSRDNQLWRRHLDDYHPRWRQILRRMDVKVRKKTSLRRCVRHLAEAHEPEPDSDCCKHDDTKGAVCTCCTCRRHHAGQKWEAHRPFLLKDDGETTTIMTMAYDAEDATMQTLTEVDSDGESDSDSEEEFRRVFAEAGKLERRGLLEIGEVVDYTERVRWTKYAHRVLRPPLTVDSVCTVCYSDAELYVALMEHHPELCDRTLIDRCGVIIELCGKRFLPVYALWHTFFKEWDFEGFLGAVDALVGAGWLERTWQCTIRRSEAAERVFASRSKRNSCRD</sequence>
<dbReference type="EMBL" id="AP018495">
    <property type="protein sequence ID" value="BBI30449.1"/>
    <property type="molecule type" value="Genomic_DNA"/>
</dbReference>
<dbReference type="InterPro" id="IPR036047">
    <property type="entry name" value="F-box-like_dom_sf"/>
</dbReference>
<dbReference type="PROSITE" id="PS50181">
    <property type="entry name" value="FBOX"/>
    <property type="match status" value="1"/>
</dbReference>
<evidence type="ECO:0000259" key="1">
    <source>
        <dbReference type="PROSITE" id="PS50181"/>
    </source>
</evidence>
<dbReference type="KEGG" id="vg:80540801"/>
<dbReference type="SUPFAM" id="SSF81383">
    <property type="entry name" value="F-box domain"/>
    <property type="match status" value="1"/>
</dbReference>
<protein>
    <submittedName>
        <fullName evidence="2">F-box domain-containing protein</fullName>
    </submittedName>
</protein>
<accession>A0A3T1CXC7</accession>
<dbReference type="Gene3D" id="1.20.1280.50">
    <property type="match status" value="1"/>
</dbReference>
<proteinExistence type="predicted"/>
<dbReference type="Proteomes" id="UP001161669">
    <property type="component" value="Segment"/>
</dbReference>
<keyword evidence="3" id="KW-1185">Reference proteome</keyword>
<name>A0A3T1CXC7_9VIRU</name>
<evidence type="ECO:0000313" key="3">
    <source>
        <dbReference type="Proteomes" id="UP001161669"/>
    </source>
</evidence>
<reference evidence="3" key="1">
    <citation type="journal article" date="2019" name="J. Virol.">
        <title>Medusavirus, a novel large DNA virus discovered from hot spring water.</title>
        <authorList>
            <person name="Yoshikawa G."/>
            <person name="Blanc-Mathieu R."/>
            <person name="Song C."/>
            <person name="Kayama Y."/>
            <person name="Mochizuki T."/>
            <person name="Murata K."/>
            <person name="Ogata H."/>
            <person name="Takemura M."/>
        </authorList>
    </citation>
    <scope>NUCLEOTIDE SEQUENCE [LARGE SCALE GENOMIC DNA]</scope>
</reference>
<dbReference type="Pfam" id="PF12937">
    <property type="entry name" value="F-box-like"/>
    <property type="match status" value="1"/>
</dbReference>
<dbReference type="InterPro" id="IPR001810">
    <property type="entry name" value="F-box_dom"/>
</dbReference>
<feature type="domain" description="F-box" evidence="1">
    <location>
        <begin position="1"/>
        <end position="48"/>
    </location>
</feature>